<sequence>MQANVMVTDSMTDRDVGRIGNLSETGMLLIAHTALVDDALYQFRFSLGQGATATIEAGVHLLWQDRASAPGQIWAGFRFITLLDSQLHQLRDWLASHNPRRPG</sequence>
<dbReference type="EMBL" id="CP029843">
    <property type="protein sequence ID" value="AWV08408.1"/>
    <property type="molecule type" value="Genomic_DNA"/>
</dbReference>
<organism evidence="2 3">
    <name type="scientific">Marilutibacter maris</name>
    <dbReference type="NCBI Taxonomy" id="1605891"/>
    <lineage>
        <taxon>Bacteria</taxon>
        <taxon>Pseudomonadati</taxon>
        <taxon>Pseudomonadota</taxon>
        <taxon>Gammaproteobacteria</taxon>
        <taxon>Lysobacterales</taxon>
        <taxon>Lysobacteraceae</taxon>
        <taxon>Marilutibacter</taxon>
    </lineage>
</organism>
<feature type="domain" description="PilZ" evidence="1">
    <location>
        <begin position="17"/>
        <end position="95"/>
    </location>
</feature>
<dbReference type="Proteomes" id="UP000249447">
    <property type="component" value="Chromosome"/>
</dbReference>
<protein>
    <submittedName>
        <fullName evidence="2">Pilus assembly protein PilZ</fullName>
    </submittedName>
</protein>
<dbReference type="GO" id="GO:0035438">
    <property type="term" value="F:cyclic-di-GMP binding"/>
    <property type="evidence" value="ECO:0007669"/>
    <property type="project" value="InterPro"/>
</dbReference>
<keyword evidence="3" id="KW-1185">Reference proteome</keyword>
<accession>A0A2U9TD55</accession>
<dbReference type="Pfam" id="PF07238">
    <property type="entry name" value="PilZ"/>
    <property type="match status" value="1"/>
</dbReference>
<dbReference type="KEGG" id="lmb:C9I47_2732"/>
<dbReference type="AlphaFoldDB" id="A0A2U9TD55"/>
<proteinExistence type="predicted"/>
<evidence type="ECO:0000313" key="3">
    <source>
        <dbReference type="Proteomes" id="UP000249447"/>
    </source>
</evidence>
<evidence type="ECO:0000313" key="2">
    <source>
        <dbReference type="EMBL" id="AWV08408.1"/>
    </source>
</evidence>
<reference evidence="2 3" key="1">
    <citation type="submission" date="2018-05" db="EMBL/GenBank/DDBJ databases">
        <title>The complete genome of Lysobacter maris HZ9B, a marine bacterium antagonistic against terrestrial plant pathogens.</title>
        <authorList>
            <person name="Zhang X.-Q."/>
        </authorList>
    </citation>
    <scope>NUCLEOTIDE SEQUENCE [LARGE SCALE GENOMIC DNA]</scope>
    <source>
        <strain evidence="2 3">HZ9B</strain>
    </source>
</reference>
<evidence type="ECO:0000259" key="1">
    <source>
        <dbReference type="Pfam" id="PF07238"/>
    </source>
</evidence>
<dbReference type="InterPro" id="IPR009875">
    <property type="entry name" value="PilZ_domain"/>
</dbReference>
<name>A0A2U9TD55_9GAMM</name>
<gene>
    <name evidence="2" type="ORF">C9I47_2732</name>
</gene>